<dbReference type="STRING" id="706587.Desti_5308"/>
<keyword evidence="1" id="KW-0732">Signal</keyword>
<proteinExistence type="predicted"/>
<dbReference type="InterPro" id="IPR025592">
    <property type="entry name" value="DUF4347"/>
</dbReference>
<dbReference type="Pfam" id="PF14252">
    <property type="entry name" value="DUF4347"/>
    <property type="match status" value="1"/>
</dbReference>
<feature type="domain" description="DUF4347" evidence="2">
    <location>
        <begin position="80"/>
        <end position="222"/>
    </location>
</feature>
<dbReference type="eggNOG" id="COG3386">
    <property type="taxonomic scope" value="Bacteria"/>
</dbReference>
<reference evidence="4" key="1">
    <citation type="submission" date="2012-06" db="EMBL/GenBank/DDBJ databases">
        <title>Complete sequence of chromosome of Desulfomonile tiedjei DSM 6799.</title>
        <authorList>
            <person name="Lucas S."/>
            <person name="Copeland A."/>
            <person name="Lapidus A."/>
            <person name="Glavina del Rio T."/>
            <person name="Dalin E."/>
            <person name="Tice H."/>
            <person name="Bruce D."/>
            <person name="Goodwin L."/>
            <person name="Pitluck S."/>
            <person name="Peters L."/>
            <person name="Ovchinnikova G."/>
            <person name="Zeytun A."/>
            <person name="Lu M."/>
            <person name="Kyrpides N."/>
            <person name="Mavromatis K."/>
            <person name="Ivanova N."/>
            <person name="Brettin T."/>
            <person name="Detter J.C."/>
            <person name="Han C."/>
            <person name="Larimer F."/>
            <person name="Land M."/>
            <person name="Hauser L."/>
            <person name="Markowitz V."/>
            <person name="Cheng J.-F."/>
            <person name="Hugenholtz P."/>
            <person name="Woyke T."/>
            <person name="Wu D."/>
            <person name="Spring S."/>
            <person name="Schroeder M."/>
            <person name="Brambilla E."/>
            <person name="Klenk H.-P."/>
            <person name="Eisen J.A."/>
        </authorList>
    </citation>
    <scope>NUCLEOTIDE SEQUENCE [LARGE SCALE GENOMIC DNA]</scope>
    <source>
        <strain evidence="4">ATCC 49306 / DSM 6799 / DCB-1</strain>
    </source>
</reference>
<dbReference type="Gene3D" id="2.60.40.10">
    <property type="entry name" value="Immunoglobulins"/>
    <property type="match status" value="1"/>
</dbReference>
<organism evidence="3 4">
    <name type="scientific">Desulfomonile tiedjei (strain ATCC 49306 / DSM 6799 / DCB-1)</name>
    <dbReference type="NCBI Taxonomy" id="706587"/>
    <lineage>
        <taxon>Bacteria</taxon>
        <taxon>Pseudomonadati</taxon>
        <taxon>Thermodesulfobacteriota</taxon>
        <taxon>Desulfomonilia</taxon>
        <taxon>Desulfomonilales</taxon>
        <taxon>Desulfomonilaceae</taxon>
        <taxon>Desulfomonile</taxon>
    </lineage>
</organism>
<dbReference type="PANTHER" id="PTHR46580">
    <property type="entry name" value="SENSOR KINASE-RELATED"/>
    <property type="match status" value="1"/>
</dbReference>
<dbReference type="SUPFAM" id="SSF69318">
    <property type="entry name" value="Integrin alpha N-terminal domain"/>
    <property type="match status" value="2"/>
</dbReference>
<dbReference type="Pfam" id="PF13517">
    <property type="entry name" value="FG-GAP_3"/>
    <property type="match status" value="3"/>
</dbReference>
<evidence type="ECO:0000259" key="2">
    <source>
        <dbReference type="Pfam" id="PF14252"/>
    </source>
</evidence>
<dbReference type="eggNOG" id="COG0726">
    <property type="taxonomic scope" value="Bacteria"/>
</dbReference>
<evidence type="ECO:0000313" key="4">
    <source>
        <dbReference type="Proteomes" id="UP000006055"/>
    </source>
</evidence>
<dbReference type="Proteomes" id="UP000006055">
    <property type="component" value="Chromosome"/>
</dbReference>
<dbReference type="InterPro" id="IPR028994">
    <property type="entry name" value="Integrin_alpha_N"/>
</dbReference>
<dbReference type="RefSeq" id="WP_014812996.1">
    <property type="nucleotide sequence ID" value="NC_018025.1"/>
</dbReference>
<name>I4CEA6_DESTA</name>
<sequence>MRRLSRGMMKVCAPDIILERLEDRIVLDAAVDQQLEDSSDNLTDTQSTEACSIDGEDLLANSDWLQIGLSHVFEQDLHVLLVSNNLDQTEIVSAAADDSLVVVYDSQTDNLNTLTAMLHNLVAITGQKIGALAFVDHGNDGVIKIGVDQITSQNLFKFASTFSDLSEDLTPDAQIEFFGCSIAYGTESRDLLSQIASYTDAVVFASTDDTGGTHGWTLEYSSDPGIVPVTMIVIDEISQSDSVLIFQGYPPLDDLSTCYQYFSSLDSLDPRSVQTQYSYAETWTFTITTTMVVSIGMQTVHPTLNHGDTGFVDCWIDLYSGSTPNTANRITYNDDWVGPGTTNAPYWHGNDSLPIDAGSYGVLLTPGTYCIQATSWNDHASQPRYDLQTGGYYLLSNVELTYSGGHYIAPPTSEPIPDPPSKPENFTPAFTYDVHSYFSDPQGDTLMYQLGGITYSGGLQVGISINSSTGVVTFTSVAGYNGSVAVQVRAYDGELYSPYETFVFTVTSPYNLPTANDDAITVATNESITFKVIGYDPDSHPTNQVRFTILSGYDPRFGDIEAVDENGVATSPQYDAAGQYYYQVFTYTPDANYWGPDTFLFTLSTPGGTWRTFATGAAIGQSLDSRNSYDLALVDFNANGTLDLLTANSNDASGQHNYYYINNTGSFAGGVSMELLSGQAATDSVGIATGDLNGDGFLDAVVRNGRSGTTTTTQADLIYLWDNAAQGFRVTQLPKTVAQTRGDIALGDFDGDGDLDIVRVFGTNTANEIFWNNGDGTFGATPSTLPATAGTSYTVATGDFNGDGYVDIFVGKSGNNQNHYVYFNDGYGNFTSANAKALPNDGRGRASDCAVGDVDGDGRLDIVVSRGTTSNGYGNYFYHNTGNNGSGYTNWTGINIGGTYQTLGIDLADFDRDGDLDVVTANYDENIRLYLYNGTGFTGSNIGNTTPNALSCAVGDVDNDGDIDVVIGMSGDQNEIFYNRGFNSGTTNPWHQSAPAEVTIHVEMINNWSFENSSPYSGWTLDETYSSPTPPGFILPEFGTFAIIENEPGGVTVNFGDILHDYYPRDNNDQAQFSLQLDSSIPGVPGVTVEWSESDHTALLLSGGLREASLMQTIDIPRDQYLVGLELHWNISYWNCMPWVAEGARFSSTQYVKISLYDASSGSTTPLWGTTNGVDSSVVDSMQHYSVKLNASDPLVQKIASSGAQLVLMLEVCGLDWYLDVAVDDFKLVPRRHGPFGSATLEPDYTTMALDESQISSNAETGFYDDVIVAKTLLAFDTSYEGFYQPDSESDIWTSSSGLDDELLQSLPKRATIVIA</sequence>
<dbReference type="HOGENOM" id="CLU_260235_0_0_7"/>
<dbReference type="eggNOG" id="COG2706">
    <property type="taxonomic scope" value="Bacteria"/>
</dbReference>
<dbReference type="EMBL" id="CP003360">
    <property type="protein sequence ID" value="AFM27897.1"/>
    <property type="molecule type" value="Genomic_DNA"/>
</dbReference>
<dbReference type="InterPro" id="IPR013517">
    <property type="entry name" value="FG-GAP"/>
</dbReference>
<dbReference type="OrthoDB" id="5487371at2"/>
<gene>
    <name evidence="3" type="ordered locus">Desti_5308</name>
</gene>
<evidence type="ECO:0000313" key="3">
    <source>
        <dbReference type="EMBL" id="AFM27897.1"/>
    </source>
</evidence>
<accession>I4CEA6</accession>
<dbReference type="Pfam" id="PF17963">
    <property type="entry name" value="Big_9"/>
    <property type="match status" value="1"/>
</dbReference>
<dbReference type="Gene3D" id="2.130.10.130">
    <property type="entry name" value="Integrin alpha, N-terminal"/>
    <property type="match status" value="2"/>
</dbReference>
<protein>
    <submittedName>
        <fullName evidence="3">FG-GAP repeat protein</fullName>
    </submittedName>
</protein>
<dbReference type="InterPro" id="IPR013783">
    <property type="entry name" value="Ig-like_fold"/>
</dbReference>
<keyword evidence="4" id="KW-1185">Reference proteome</keyword>
<dbReference type="KEGG" id="dti:Desti_5308"/>
<evidence type="ECO:0000256" key="1">
    <source>
        <dbReference type="ARBA" id="ARBA00022729"/>
    </source>
</evidence>
<dbReference type="PATRIC" id="fig|706587.4.peg.5978"/>